<comment type="caution">
    <text evidence="1">The sequence shown here is derived from an EMBL/GenBank/DDBJ whole genome shotgun (WGS) entry which is preliminary data.</text>
</comment>
<accession>A0A0F8YMD9</accession>
<proteinExistence type="predicted"/>
<protein>
    <submittedName>
        <fullName evidence="1">Uncharacterized protein</fullName>
    </submittedName>
</protein>
<gene>
    <name evidence="1" type="ORF">LCGC14_2802350</name>
</gene>
<dbReference type="AlphaFoldDB" id="A0A0F8YMD9"/>
<dbReference type="EMBL" id="LAZR01052625">
    <property type="protein sequence ID" value="KKK82542.1"/>
    <property type="molecule type" value="Genomic_DNA"/>
</dbReference>
<sequence>MARKLIQPVVSTADATLKSTSGYIYWITISNTHATEAASVELDNGGTDVWAAVVEAVDFKLLPFHAVFNPPIYCDTSIILDITNGTVKCVVGHS</sequence>
<name>A0A0F8YMD9_9ZZZZ</name>
<evidence type="ECO:0000313" key="1">
    <source>
        <dbReference type="EMBL" id="KKK82542.1"/>
    </source>
</evidence>
<organism evidence="1">
    <name type="scientific">marine sediment metagenome</name>
    <dbReference type="NCBI Taxonomy" id="412755"/>
    <lineage>
        <taxon>unclassified sequences</taxon>
        <taxon>metagenomes</taxon>
        <taxon>ecological metagenomes</taxon>
    </lineage>
</organism>
<reference evidence="1" key="1">
    <citation type="journal article" date="2015" name="Nature">
        <title>Complex archaea that bridge the gap between prokaryotes and eukaryotes.</title>
        <authorList>
            <person name="Spang A."/>
            <person name="Saw J.H."/>
            <person name="Jorgensen S.L."/>
            <person name="Zaremba-Niedzwiedzka K."/>
            <person name="Martijn J."/>
            <person name="Lind A.E."/>
            <person name="van Eijk R."/>
            <person name="Schleper C."/>
            <person name="Guy L."/>
            <person name="Ettema T.J."/>
        </authorList>
    </citation>
    <scope>NUCLEOTIDE SEQUENCE</scope>
</reference>